<sequence length="101" mass="11146">MMRRKAKPLPKATPDIVEEAEFAAPPPILERPDGYYWQGAHAQAEVGPFESYELAQANRDAVGDESESLREAEIGIGMNEWIDAETGQPAEGQSPPHLEEE</sequence>
<name>A0ABW0NMA2_9BURK</name>
<gene>
    <name evidence="2" type="ORF">ACFPOE_22360</name>
</gene>
<evidence type="ECO:0000256" key="1">
    <source>
        <dbReference type="SAM" id="MobiDB-lite"/>
    </source>
</evidence>
<proteinExistence type="predicted"/>
<keyword evidence="3" id="KW-1185">Reference proteome</keyword>
<comment type="caution">
    <text evidence="2">The sequence shown here is derived from an EMBL/GenBank/DDBJ whole genome shotgun (WGS) entry which is preliminary data.</text>
</comment>
<dbReference type="EMBL" id="JBHSMF010000015">
    <property type="protein sequence ID" value="MFC5500303.1"/>
    <property type="molecule type" value="Genomic_DNA"/>
</dbReference>
<evidence type="ECO:0000313" key="3">
    <source>
        <dbReference type="Proteomes" id="UP001596037"/>
    </source>
</evidence>
<organism evidence="2 3">
    <name type="scientific">Caenimonas terrae</name>
    <dbReference type="NCBI Taxonomy" id="696074"/>
    <lineage>
        <taxon>Bacteria</taxon>
        <taxon>Pseudomonadati</taxon>
        <taxon>Pseudomonadota</taxon>
        <taxon>Betaproteobacteria</taxon>
        <taxon>Burkholderiales</taxon>
        <taxon>Comamonadaceae</taxon>
        <taxon>Caenimonas</taxon>
    </lineage>
</organism>
<feature type="region of interest" description="Disordered" evidence="1">
    <location>
        <begin position="73"/>
        <end position="101"/>
    </location>
</feature>
<reference evidence="3" key="1">
    <citation type="journal article" date="2019" name="Int. J. Syst. Evol. Microbiol.">
        <title>The Global Catalogue of Microorganisms (GCM) 10K type strain sequencing project: providing services to taxonomists for standard genome sequencing and annotation.</title>
        <authorList>
            <consortium name="The Broad Institute Genomics Platform"/>
            <consortium name="The Broad Institute Genome Sequencing Center for Infectious Disease"/>
            <person name="Wu L."/>
            <person name="Ma J."/>
        </authorList>
    </citation>
    <scope>NUCLEOTIDE SEQUENCE [LARGE SCALE GENOMIC DNA]</scope>
    <source>
        <strain evidence="3">CCUG 57401</strain>
    </source>
</reference>
<protein>
    <submittedName>
        <fullName evidence="2">Uncharacterized protein</fullName>
    </submittedName>
</protein>
<evidence type="ECO:0000313" key="2">
    <source>
        <dbReference type="EMBL" id="MFC5500303.1"/>
    </source>
</evidence>
<dbReference type="RefSeq" id="WP_376852555.1">
    <property type="nucleotide sequence ID" value="NZ_JBHSMF010000015.1"/>
</dbReference>
<accession>A0ABW0NMA2</accession>
<dbReference type="Proteomes" id="UP001596037">
    <property type="component" value="Unassembled WGS sequence"/>
</dbReference>